<evidence type="ECO:0000313" key="2">
    <source>
        <dbReference type="EMBL" id="MDQ0176445.1"/>
    </source>
</evidence>
<keyword evidence="3" id="KW-1185">Reference proteome</keyword>
<dbReference type="EMBL" id="JAUSTT010000012">
    <property type="protein sequence ID" value="MDQ0176445.1"/>
    <property type="molecule type" value="Genomic_DNA"/>
</dbReference>
<protein>
    <recommendedName>
        <fullName evidence="1">Transposase IS66 central domain-containing protein</fullName>
    </recommendedName>
</protein>
<reference evidence="2 3" key="1">
    <citation type="submission" date="2023-07" db="EMBL/GenBank/DDBJ databases">
        <title>Genomic Encyclopedia of Type Strains, Phase IV (KMG-IV): sequencing the most valuable type-strain genomes for metagenomic binning, comparative biology and taxonomic classification.</title>
        <authorList>
            <person name="Goeker M."/>
        </authorList>
    </citation>
    <scope>NUCLEOTIDE SEQUENCE [LARGE SCALE GENOMIC DNA]</scope>
    <source>
        <strain evidence="2 3">DSM 23837</strain>
    </source>
</reference>
<accession>A0ABT9WUK5</accession>
<dbReference type="RefSeq" id="WP_307229591.1">
    <property type="nucleotide sequence ID" value="NZ_JBHRZQ010000039.1"/>
</dbReference>
<name>A0ABT9WUK5_9BACI</name>
<dbReference type="InterPro" id="IPR004291">
    <property type="entry name" value="Transposase_IS66_central"/>
</dbReference>
<dbReference type="Pfam" id="PF03050">
    <property type="entry name" value="DDE_Tnp_IS66"/>
    <property type="match status" value="1"/>
</dbReference>
<feature type="domain" description="Transposase IS66 central" evidence="1">
    <location>
        <begin position="6"/>
        <end position="68"/>
    </location>
</feature>
<evidence type="ECO:0000313" key="3">
    <source>
        <dbReference type="Proteomes" id="UP001223586"/>
    </source>
</evidence>
<comment type="caution">
    <text evidence="2">The sequence shown here is derived from an EMBL/GenBank/DDBJ whole genome shotgun (WGS) entry which is preliminary data.</text>
</comment>
<evidence type="ECO:0000259" key="1">
    <source>
        <dbReference type="Pfam" id="PF03050"/>
    </source>
</evidence>
<gene>
    <name evidence="2" type="ORF">J2S08_002289</name>
</gene>
<dbReference type="Proteomes" id="UP001223586">
    <property type="component" value="Unassembled WGS sequence"/>
</dbReference>
<organism evidence="2 3">
    <name type="scientific">Bacillus chungangensis</name>
    <dbReference type="NCBI Taxonomy" id="587633"/>
    <lineage>
        <taxon>Bacteria</taxon>
        <taxon>Bacillati</taxon>
        <taxon>Bacillota</taxon>
        <taxon>Bacilli</taxon>
        <taxon>Bacillales</taxon>
        <taxon>Bacillaceae</taxon>
        <taxon>Bacillus</taxon>
    </lineage>
</organism>
<proteinExistence type="predicted"/>
<sequence>MPSQGSTIVLFQSALSHARSVLESFIKDYSGTIVGDGYSAYDKIEGVTFANCWAHVRRYWLKADSKNGQIGIKYCDVIYFDLKGNLSICSE</sequence>